<accession>A0A3N2Q0B5</accession>
<dbReference type="EMBL" id="ML119052">
    <property type="protein sequence ID" value="ROT40190.1"/>
    <property type="molecule type" value="Genomic_DNA"/>
</dbReference>
<dbReference type="Gene3D" id="1.25.40.10">
    <property type="entry name" value="Tetratricopeptide repeat domain"/>
    <property type="match status" value="1"/>
</dbReference>
<dbReference type="SUPFAM" id="SSF81901">
    <property type="entry name" value="HCP-like"/>
    <property type="match status" value="1"/>
</dbReference>
<evidence type="ECO:0000313" key="1">
    <source>
        <dbReference type="EMBL" id="ROT40190.1"/>
    </source>
</evidence>
<gene>
    <name evidence="1" type="ORF">SODALDRAFT_329863</name>
</gene>
<sequence length="370" mass="41886">MLRRPLPPRGPLNKSAPFILSTFSSVSGRRHASQQIKVHVPVPEKLMKLAKPERAPDSLGQYFSDLERDRSRNWVSRPPEGFNNVAISDKDLKLDATRVYQIYCAYRKAELQNVKNRLSITWKRQFVKDHHIALSLLYDIALHMLRTPRSPADGGAEDWNYATRLMQTAAELGHRPAVLELVRRIITTRSDAAALSREFPELYTSFRRIVAEGRDPDAQTLQGLLHAKQGDETRALACLQKAKDLGAGKPFFFKPLCLARMGTILEKQGKRELAESEYAELARENDGLGFYHLGLLYKTDPIAKWLLQKAASSGLSQAMRELGKMELEDYKKATEDGDQAAAQRHIADSQEWHRLAKVWGSTSPPTHETY</sequence>
<dbReference type="AlphaFoldDB" id="A0A3N2Q0B5"/>
<proteinExistence type="predicted"/>
<dbReference type="RefSeq" id="XP_028467996.1">
    <property type="nucleotide sequence ID" value="XM_028611068.1"/>
</dbReference>
<dbReference type="InterPro" id="IPR011990">
    <property type="entry name" value="TPR-like_helical_dom_sf"/>
</dbReference>
<keyword evidence="2" id="KW-1185">Reference proteome</keyword>
<evidence type="ECO:0008006" key="3">
    <source>
        <dbReference type="Google" id="ProtNLM"/>
    </source>
</evidence>
<name>A0A3N2Q0B5_SODAK</name>
<dbReference type="Proteomes" id="UP000272025">
    <property type="component" value="Unassembled WGS sequence"/>
</dbReference>
<protein>
    <recommendedName>
        <fullName evidence="3">HCP-like protein</fullName>
    </recommendedName>
</protein>
<reference evidence="1 2" key="1">
    <citation type="journal article" date="2018" name="Mol. Ecol.">
        <title>The obligate alkalophilic soda-lake fungus Sodiomyces alkalinus has shifted to a protein diet.</title>
        <authorList>
            <person name="Grum-Grzhimaylo A.A."/>
            <person name="Falkoski D.L."/>
            <person name="van den Heuvel J."/>
            <person name="Valero-Jimenez C.A."/>
            <person name="Min B."/>
            <person name="Choi I.G."/>
            <person name="Lipzen A."/>
            <person name="Daum C.G."/>
            <person name="Aanen D.K."/>
            <person name="Tsang A."/>
            <person name="Henrissat B."/>
            <person name="Bilanenko E.N."/>
            <person name="de Vries R.P."/>
            <person name="van Kan J.A.L."/>
            <person name="Grigoriev I.V."/>
            <person name="Debets A.J.M."/>
        </authorList>
    </citation>
    <scope>NUCLEOTIDE SEQUENCE [LARGE SCALE GENOMIC DNA]</scope>
    <source>
        <strain evidence="1 2">F11</strain>
    </source>
</reference>
<evidence type="ECO:0000313" key="2">
    <source>
        <dbReference type="Proteomes" id="UP000272025"/>
    </source>
</evidence>
<dbReference type="OrthoDB" id="4831106at2759"/>
<dbReference type="GeneID" id="39579546"/>
<dbReference type="STRING" id="1314773.A0A3N2Q0B5"/>
<organism evidence="1 2">
    <name type="scientific">Sodiomyces alkalinus (strain CBS 110278 / VKM F-3762 / F11)</name>
    <name type="common">Alkaliphilic filamentous fungus</name>
    <dbReference type="NCBI Taxonomy" id="1314773"/>
    <lineage>
        <taxon>Eukaryota</taxon>
        <taxon>Fungi</taxon>
        <taxon>Dikarya</taxon>
        <taxon>Ascomycota</taxon>
        <taxon>Pezizomycotina</taxon>
        <taxon>Sordariomycetes</taxon>
        <taxon>Hypocreomycetidae</taxon>
        <taxon>Glomerellales</taxon>
        <taxon>Plectosphaerellaceae</taxon>
        <taxon>Sodiomyces</taxon>
    </lineage>
</organism>